<dbReference type="AlphaFoldDB" id="A0A7V7TL88"/>
<reference evidence="2 3" key="1">
    <citation type="submission" date="2019-09" db="EMBL/GenBank/DDBJ databases">
        <title>Draft genome sequences of 48 bacterial type strains from the CCUG.</title>
        <authorList>
            <person name="Tunovic T."/>
            <person name="Pineiro-Iglesias B."/>
            <person name="Unosson C."/>
            <person name="Inganas E."/>
            <person name="Ohlen M."/>
            <person name="Cardew S."/>
            <person name="Jensie-Markopoulos S."/>
            <person name="Salva-Serra F."/>
            <person name="Jaen-Luchoro D."/>
            <person name="Karlsson R."/>
            <person name="Svensson-Stadler L."/>
            <person name="Chun J."/>
            <person name="Moore E."/>
        </authorList>
    </citation>
    <scope>NUCLEOTIDE SEQUENCE [LARGE SCALE GENOMIC DNA]</scope>
    <source>
        <strain evidence="2 3">CCUG 51522</strain>
    </source>
</reference>
<accession>A0A7V7TL88</accession>
<comment type="caution">
    <text evidence="2">The sequence shown here is derived from an EMBL/GenBank/DDBJ whole genome shotgun (WGS) entry which is preliminary data.</text>
</comment>
<dbReference type="EMBL" id="VZPO01000005">
    <property type="protein sequence ID" value="KAB0504083.1"/>
    <property type="molecule type" value="Genomic_DNA"/>
</dbReference>
<organism evidence="2 3">
    <name type="scientific">Pseudomonas lini</name>
    <dbReference type="NCBI Taxonomy" id="163011"/>
    <lineage>
        <taxon>Bacteria</taxon>
        <taxon>Pseudomonadati</taxon>
        <taxon>Pseudomonadota</taxon>
        <taxon>Gammaproteobacteria</taxon>
        <taxon>Pseudomonadales</taxon>
        <taxon>Pseudomonadaceae</taxon>
        <taxon>Pseudomonas</taxon>
    </lineage>
</organism>
<evidence type="ECO:0000313" key="2">
    <source>
        <dbReference type="EMBL" id="KAB0504083.1"/>
    </source>
</evidence>
<name>A0A7V7TL88_9PSED</name>
<sequence length="76" mass="8694">MTYPEAGFYASIDRFLIRSLQATVYMTCRGWRTPYPQKRQQTLGATLQVLWKTAESRENSGFAEESGEEKGQLSII</sequence>
<dbReference type="RefSeq" id="WP_151152222.1">
    <property type="nucleotide sequence ID" value="NZ_JABTYG010000002.1"/>
</dbReference>
<gene>
    <name evidence="2" type="ORF">F7R14_13495</name>
</gene>
<dbReference type="Proteomes" id="UP000434925">
    <property type="component" value="Unassembled WGS sequence"/>
</dbReference>
<evidence type="ECO:0000256" key="1">
    <source>
        <dbReference type="SAM" id="MobiDB-lite"/>
    </source>
</evidence>
<feature type="region of interest" description="Disordered" evidence="1">
    <location>
        <begin position="57"/>
        <end position="76"/>
    </location>
</feature>
<evidence type="ECO:0000313" key="3">
    <source>
        <dbReference type="Proteomes" id="UP000434925"/>
    </source>
</evidence>
<proteinExistence type="predicted"/>
<protein>
    <submittedName>
        <fullName evidence="2">Uncharacterized protein</fullName>
    </submittedName>
</protein>